<accession>A0AAQ3NTD7</accession>
<dbReference type="AlphaFoldDB" id="A0AAQ3NTD7"/>
<organism evidence="1 2">
    <name type="scientific">Vigna mungo</name>
    <name type="common">Black gram</name>
    <name type="synonym">Phaseolus mungo</name>
    <dbReference type="NCBI Taxonomy" id="3915"/>
    <lineage>
        <taxon>Eukaryota</taxon>
        <taxon>Viridiplantae</taxon>
        <taxon>Streptophyta</taxon>
        <taxon>Embryophyta</taxon>
        <taxon>Tracheophyta</taxon>
        <taxon>Spermatophyta</taxon>
        <taxon>Magnoliopsida</taxon>
        <taxon>eudicotyledons</taxon>
        <taxon>Gunneridae</taxon>
        <taxon>Pentapetalae</taxon>
        <taxon>rosids</taxon>
        <taxon>fabids</taxon>
        <taxon>Fabales</taxon>
        <taxon>Fabaceae</taxon>
        <taxon>Papilionoideae</taxon>
        <taxon>50 kb inversion clade</taxon>
        <taxon>NPAAA clade</taxon>
        <taxon>indigoferoid/millettioid clade</taxon>
        <taxon>Phaseoleae</taxon>
        <taxon>Vigna</taxon>
    </lineage>
</organism>
<evidence type="ECO:0008006" key="3">
    <source>
        <dbReference type="Google" id="ProtNLM"/>
    </source>
</evidence>
<evidence type="ECO:0000313" key="2">
    <source>
        <dbReference type="Proteomes" id="UP001374535"/>
    </source>
</evidence>
<evidence type="ECO:0000313" key="1">
    <source>
        <dbReference type="EMBL" id="WVZ16136.1"/>
    </source>
</evidence>
<reference evidence="1 2" key="1">
    <citation type="journal article" date="2023" name="Life. Sci Alliance">
        <title>Evolutionary insights into 3D genome organization and epigenetic landscape of Vigna mungo.</title>
        <authorList>
            <person name="Junaid A."/>
            <person name="Singh B."/>
            <person name="Bhatia S."/>
        </authorList>
    </citation>
    <scope>NUCLEOTIDE SEQUENCE [LARGE SCALE GENOMIC DNA]</scope>
    <source>
        <strain evidence="1">Urdbean</strain>
    </source>
</reference>
<sequence length="154" mass="17466">MIQVLANSESSDVSIVAYNDPHWLAHTGEGHSVSFTIPQDRDMKGIALCILYLSNPYKITANECLKSVLIVNYTKCTFQIHNHGTAISFKDEDWHGIMSNLEYGDKVEIFVSIDPGFVVKNTTVYLIYGESKNMEKESLPKKHSLVRFIKKIVR</sequence>
<protein>
    <recommendedName>
        <fullName evidence="3">TMV resistance protein N</fullName>
    </recommendedName>
</protein>
<proteinExistence type="predicted"/>
<name>A0AAQ3NTD7_VIGMU</name>
<dbReference type="EMBL" id="CP144698">
    <property type="protein sequence ID" value="WVZ16136.1"/>
    <property type="molecule type" value="Genomic_DNA"/>
</dbReference>
<gene>
    <name evidence="1" type="ORF">V8G54_009118</name>
</gene>
<dbReference type="Proteomes" id="UP001374535">
    <property type="component" value="Chromosome 3"/>
</dbReference>
<keyword evidence="2" id="KW-1185">Reference proteome</keyword>